<keyword evidence="2" id="KW-1185">Reference proteome</keyword>
<evidence type="ECO:0000313" key="2">
    <source>
        <dbReference type="Proteomes" id="UP000637720"/>
    </source>
</evidence>
<reference evidence="1" key="1">
    <citation type="journal article" date="2014" name="Int. J. Syst. Evol. Microbiol.">
        <title>Complete genome sequence of Corynebacterium casei LMG S-19264T (=DSM 44701T), isolated from a smear-ripened cheese.</title>
        <authorList>
            <consortium name="US DOE Joint Genome Institute (JGI-PGF)"/>
            <person name="Walter F."/>
            <person name="Albersmeier A."/>
            <person name="Kalinowski J."/>
            <person name="Ruckert C."/>
        </authorList>
    </citation>
    <scope>NUCLEOTIDE SEQUENCE</scope>
    <source>
        <strain evidence="1">JCM 14719</strain>
    </source>
</reference>
<reference evidence="1" key="2">
    <citation type="submission" date="2020-09" db="EMBL/GenBank/DDBJ databases">
        <authorList>
            <person name="Sun Q."/>
            <person name="Ohkuma M."/>
        </authorList>
    </citation>
    <scope>NUCLEOTIDE SEQUENCE</scope>
    <source>
        <strain evidence="1">JCM 14719</strain>
    </source>
</reference>
<dbReference type="RefSeq" id="WP_054671106.1">
    <property type="nucleotide sequence ID" value="NZ_BMOF01000003.1"/>
</dbReference>
<protein>
    <submittedName>
        <fullName evidence="1">Uncharacterized protein</fullName>
    </submittedName>
</protein>
<name>A0A8J3FAM3_9BACI</name>
<evidence type="ECO:0000313" key="1">
    <source>
        <dbReference type="EMBL" id="GGJ92930.1"/>
    </source>
</evidence>
<sequence>MVISNKRLARAHVEKLKEGYSAFTESPEVARYIEKELDSLGFSVHIDRTPYGFWYIPLRDET</sequence>
<organism evidence="1 2">
    <name type="scientific">Calditerricola satsumensis</name>
    <dbReference type="NCBI Taxonomy" id="373054"/>
    <lineage>
        <taxon>Bacteria</taxon>
        <taxon>Bacillati</taxon>
        <taxon>Bacillota</taxon>
        <taxon>Bacilli</taxon>
        <taxon>Bacillales</taxon>
        <taxon>Bacillaceae</taxon>
        <taxon>Calditerricola</taxon>
    </lineage>
</organism>
<dbReference type="EMBL" id="BMOF01000003">
    <property type="protein sequence ID" value="GGJ92930.1"/>
    <property type="molecule type" value="Genomic_DNA"/>
</dbReference>
<dbReference type="AlphaFoldDB" id="A0A8J3FAM3"/>
<dbReference type="Pfam" id="PF26326">
    <property type="entry name" value="YtzJ"/>
    <property type="match status" value="1"/>
</dbReference>
<gene>
    <name evidence="1" type="ORF">GCM10007043_03270</name>
</gene>
<proteinExistence type="predicted"/>
<dbReference type="Proteomes" id="UP000637720">
    <property type="component" value="Unassembled WGS sequence"/>
</dbReference>
<accession>A0A8J3FAM3</accession>
<comment type="caution">
    <text evidence="1">The sequence shown here is derived from an EMBL/GenBank/DDBJ whole genome shotgun (WGS) entry which is preliminary data.</text>
</comment>
<dbReference type="InterPro" id="IPR058867">
    <property type="entry name" value="YtzJ"/>
</dbReference>